<dbReference type="GO" id="GO:0046872">
    <property type="term" value="F:metal ion binding"/>
    <property type="evidence" value="ECO:0007669"/>
    <property type="project" value="UniProtKB-KW"/>
</dbReference>
<dbReference type="GO" id="GO:0003906">
    <property type="term" value="F:DNA-(apurinic or apyrimidinic site) endonuclease activity"/>
    <property type="evidence" value="ECO:0007669"/>
    <property type="project" value="TreeGrafter"/>
</dbReference>
<keyword evidence="6" id="KW-0464">Manganese</keyword>
<dbReference type="PANTHER" id="PTHR22748:SF6">
    <property type="entry name" value="DNA-(APURINIC OR APYRIMIDINIC SITE) ENDONUCLEASE"/>
    <property type="match status" value="1"/>
</dbReference>
<feature type="binding site" evidence="6">
    <location>
        <position position="65"/>
    </location>
    <ligand>
        <name>Mg(2+)</name>
        <dbReference type="ChEBI" id="CHEBI:18420"/>
        <label>1</label>
    </ligand>
</feature>
<feature type="site" description="Important for catalytic activity" evidence="7">
    <location>
        <position position="250"/>
    </location>
</feature>
<feature type="binding site" evidence="6">
    <location>
        <position position="275"/>
    </location>
    <ligand>
        <name>Mg(2+)</name>
        <dbReference type="ChEBI" id="CHEBI:18420"/>
        <label>1</label>
    </ligand>
</feature>
<dbReference type="SUPFAM" id="SSF56219">
    <property type="entry name" value="DNase I-like"/>
    <property type="match status" value="1"/>
</dbReference>
<sequence>MRSGLINHWHRCVSLLLIDAFDGVETQGETVKIISWNVNGIRACHKKGLLDFVNREKPDIFCIQETKAHIDQVENELKKLTWNHSYWSSAVKKGYSGVATFVNEEPKNVEYGWGISEYQSEGRIIISDHGPFDLYNIYFPNGGSGDVRHNFKQQFLKDLNLHLKEKLATGRQVVVVGDYNVAHEAIDVHDPVRLSKVSGFFPEERAWFDSFVDLGFIDTFRYFKPSEAKRYSWWDYRQMARISNRGWRIDYICVSKGLEKYLASADILDQVEGSDHCPVVATLDI</sequence>
<evidence type="ECO:0000256" key="4">
    <source>
        <dbReference type="ARBA" id="ARBA00022842"/>
    </source>
</evidence>
<dbReference type="OrthoDB" id="5289918at2"/>
<name>A0A1Z3N4K0_BDEBC</name>
<feature type="binding site" evidence="6">
    <location>
        <position position="37"/>
    </location>
    <ligand>
        <name>Mg(2+)</name>
        <dbReference type="ChEBI" id="CHEBI:18420"/>
        <label>1</label>
    </ligand>
</feature>
<feature type="active site" description="Proton acceptor" evidence="5">
    <location>
        <position position="276"/>
    </location>
</feature>
<dbReference type="GO" id="GO:0003677">
    <property type="term" value="F:DNA binding"/>
    <property type="evidence" value="ECO:0007669"/>
    <property type="project" value="InterPro"/>
</dbReference>
<dbReference type="PANTHER" id="PTHR22748">
    <property type="entry name" value="AP ENDONUCLEASE"/>
    <property type="match status" value="1"/>
</dbReference>
<dbReference type="NCBIfam" id="TIGR00195">
    <property type="entry name" value="exoDNase_III"/>
    <property type="match status" value="1"/>
</dbReference>
<keyword evidence="2 6" id="KW-0479">Metal-binding</keyword>
<feature type="site" description="Interaction with DNA substrate" evidence="7">
    <location>
        <position position="276"/>
    </location>
</feature>
<comment type="similarity">
    <text evidence="1">Belongs to the DNA repair enzymes AP/ExoA family.</text>
</comment>
<dbReference type="GO" id="GO:0008311">
    <property type="term" value="F:double-stranded DNA 3'-5' DNA exonuclease activity"/>
    <property type="evidence" value="ECO:0007669"/>
    <property type="project" value="TreeGrafter"/>
</dbReference>
<dbReference type="InterPro" id="IPR004808">
    <property type="entry name" value="AP_endonuc_1"/>
</dbReference>
<dbReference type="EMBL" id="CP020946">
    <property type="protein sequence ID" value="ASD62399.1"/>
    <property type="molecule type" value="Genomic_DNA"/>
</dbReference>
<feature type="binding site" evidence="6">
    <location>
        <position position="276"/>
    </location>
    <ligand>
        <name>Mg(2+)</name>
        <dbReference type="ChEBI" id="CHEBI:18420"/>
        <label>1</label>
    </ligand>
</feature>
<evidence type="ECO:0000259" key="8">
    <source>
        <dbReference type="Pfam" id="PF03372"/>
    </source>
</evidence>
<evidence type="ECO:0000256" key="6">
    <source>
        <dbReference type="PIRSR" id="PIRSR604808-2"/>
    </source>
</evidence>
<feature type="active site" evidence="5">
    <location>
        <position position="138"/>
    </location>
</feature>
<keyword evidence="3" id="KW-0378">Hydrolase</keyword>
<feature type="site" description="Transition state stabilizer" evidence="7">
    <location>
        <position position="180"/>
    </location>
</feature>
<dbReference type="PROSITE" id="PS00726">
    <property type="entry name" value="AP_NUCLEASE_F1_1"/>
    <property type="match status" value="1"/>
</dbReference>
<feature type="binding site" evidence="6">
    <location>
        <position position="178"/>
    </location>
    <ligand>
        <name>Mg(2+)</name>
        <dbReference type="ChEBI" id="CHEBI:18420"/>
        <label>1</label>
    </ligand>
</feature>
<evidence type="ECO:0000313" key="10">
    <source>
        <dbReference type="Proteomes" id="UP000197003"/>
    </source>
</evidence>
<evidence type="ECO:0000256" key="7">
    <source>
        <dbReference type="PIRSR" id="PIRSR604808-3"/>
    </source>
</evidence>
<dbReference type="GO" id="GO:0008081">
    <property type="term" value="F:phosphoric diester hydrolase activity"/>
    <property type="evidence" value="ECO:0007669"/>
    <property type="project" value="TreeGrafter"/>
</dbReference>
<evidence type="ECO:0000256" key="2">
    <source>
        <dbReference type="ARBA" id="ARBA00022723"/>
    </source>
</evidence>
<accession>A0A1Z3N4K0</accession>
<gene>
    <name evidence="9" type="ORF">B9G79_01875</name>
</gene>
<dbReference type="GO" id="GO:0006284">
    <property type="term" value="P:base-excision repair"/>
    <property type="evidence" value="ECO:0007669"/>
    <property type="project" value="TreeGrafter"/>
</dbReference>
<dbReference type="InterPro" id="IPR005135">
    <property type="entry name" value="Endo/exonuclease/phosphatase"/>
</dbReference>
<organism evidence="9 10">
    <name type="scientific">Bdellovibrio bacteriovorus</name>
    <dbReference type="NCBI Taxonomy" id="959"/>
    <lineage>
        <taxon>Bacteria</taxon>
        <taxon>Pseudomonadati</taxon>
        <taxon>Bdellovibrionota</taxon>
        <taxon>Bdellovibrionia</taxon>
        <taxon>Bdellovibrionales</taxon>
        <taxon>Pseudobdellovibrionaceae</taxon>
        <taxon>Bdellovibrio</taxon>
    </lineage>
</organism>
<dbReference type="InterPro" id="IPR036691">
    <property type="entry name" value="Endo/exonu/phosph_ase_sf"/>
</dbReference>
<feature type="domain" description="Endonuclease/exonuclease/phosphatase" evidence="8">
    <location>
        <begin position="34"/>
        <end position="276"/>
    </location>
</feature>
<dbReference type="Gene3D" id="3.60.10.10">
    <property type="entry name" value="Endonuclease/exonuclease/phosphatase"/>
    <property type="match status" value="1"/>
</dbReference>
<dbReference type="InterPro" id="IPR020847">
    <property type="entry name" value="AP_endonuclease_F1_BS"/>
</dbReference>
<evidence type="ECO:0000256" key="5">
    <source>
        <dbReference type="PIRSR" id="PIRSR604808-1"/>
    </source>
</evidence>
<evidence type="ECO:0000256" key="1">
    <source>
        <dbReference type="ARBA" id="ARBA00007092"/>
    </source>
</evidence>
<dbReference type="Pfam" id="PF03372">
    <property type="entry name" value="Exo_endo_phos"/>
    <property type="match status" value="1"/>
</dbReference>
<dbReference type="NCBIfam" id="TIGR00633">
    <property type="entry name" value="xth"/>
    <property type="match status" value="1"/>
</dbReference>
<evidence type="ECO:0000256" key="3">
    <source>
        <dbReference type="ARBA" id="ARBA00022801"/>
    </source>
</evidence>
<protein>
    <submittedName>
        <fullName evidence="9">Exodeoxyribonuclease III</fullName>
    </submittedName>
</protein>
<dbReference type="AlphaFoldDB" id="A0A1Z3N4K0"/>
<dbReference type="Proteomes" id="UP000197003">
    <property type="component" value="Chromosome"/>
</dbReference>
<comment type="cofactor">
    <cofactor evidence="6">
        <name>Mg(2+)</name>
        <dbReference type="ChEBI" id="CHEBI:18420"/>
    </cofactor>
    <cofactor evidence="6">
        <name>Mn(2+)</name>
        <dbReference type="ChEBI" id="CHEBI:29035"/>
    </cofactor>
    <text evidence="6">Probably binds two magnesium or manganese ions per subunit.</text>
</comment>
<feature type="binding site" evidence="6">
    <location>
        <position position="180"/>
    </location>
    <ligand>
        <name>Mg(2+)</name>
        <dbReference type="ChEBI" id="CHEBI:18420"/>
        <label>1</label>
    </ligand>
</feature>
<keyword evidence="4 6" id="KW-0460">Magnesium</keyword>
<proteinExistence type="inferred from homology"/>
<dbReference type="PROSITE" id="PS51435">
    <property type="entry name" value="AP_NUCLEASE_F1_4"/>
    <property type="match status" value="1"/>
</dbReference>
<feature type="active site" description="Proton donor/acceptor" evidence="5">
    <location>
        <position position="178"/>
    </location>
</feature>
<reference evidence="9 10" key="1">
    <citation type="submission" date="2017-04" db="EMBL/GenBank/DDBJ databases">
        <title>Whole genome sequence of Bdellovibrio bacteriovorus strain SSB218315.</title>
        <authorList>
            <person name="Oyedara O."/>
            <person name="Rodriguez-Perez M.A."/>
        </authorList>
    </citation>
    <scope>NUCLEOTIDE SEQUENCE [LARGE SCALE GENOMIC DNA]</scope>
    <source>
        <strain evidence="9 10">SSB218315</strain>
    </source>
</reference>
<evidence type="ECO:0000313" key="9">
    <source>
        <dbReference type="EMBL" id="ASD62399.1"/>
    </source>
</evidence>